<comment type="subcellular location">
    <subcellularLocation>
        <location evidence="1">Cell membrane</location>
        <topology evidence="1">Multi-pass membrane protein</topology>
    </subcellularLocation>
</comment>
<feature type="transmembrane region" description="Helical" evidence="6">
    <location>
        <begin position="57"/>
        <end position="84"/>
    </location>
</feature>
<dbReference type="PIRSF" id="PIRSF006483">
    <property type="entry name" value="Membrane_protein_YitT"/>
    <property type="match status" value="1"/>
</dbReference>
<evidence type="ECO:0000256" key="5">
    <source>
        <dbReference type="ARBA" id="ARBA00023136"/>
    </source>
</evidence>
<dbReference type="AlphaFoldDB" id="A0A9D2DED2"/>
<reference evidence="8" key="1">
    <citation type="journal article" date="2021" name="PeerJ">
        <title>Extensive microbial diversity within the chicken gut microbiome revealed by metagenomics and culture.</title>
        <authorList>
            <person name="Gilroy R."/>
            <person name="Ravi A."/>
            <person name="Getino M."/>
            <person name="Pursley I."/>
            <person name="Horton D.L."/>
            <person name="Alikhan N.F."/>
            <person name="Baker D."/>
            <person name="Gharbi K."/>
            <person name="Hall N."/>
            <person name="Watson M."/>
            <person name="Adriaenssens E.M."/>
            <person name="Foster-Nyarko E."/>
            <person name="Jarju S."/>
            <person name="Secka A."/>
            <person name="Antonio M."/>
            <person name="Oren A."/>
            <person name="Chaudhuri R.R."/>
            <person name="La Ragione R."/>
            <person name="Hildebrand F."/>
            <person name="Pallen M.J."/>
        </authorList>
    </citation>
    <scope>NUCLEOTIDE SEQUENCE</scope>
    <source>
        <strain evidence="8">ChiHjej11B10-19426</strain>
    </source>
</reference>
<evidence type="ECO:0000313" key="9">
    <source>
        <dbReference type="Proteomes" id="UP000824014"/>
    </source>
</evidence>
<dbReference type="InterPro" id="IPR051461">
    <property type="entry name" value="UPF0750_membrane"/>
</dbReference>
<keyword evidence="4 6" id="KW-1133">Transmembrane helix</keyword>
<evidence type="ECO:0000256" key="3">
    <source>
        <dbReference type="ARBA" id="ARBA00022692"/>
    </source>
</evidence>
<accession>A0A9D2DED2</accession>
<dbReference type="PANTHER" id="PTHR33545:SF9">
    <property type="entry name" value="UPF0750 MEMBRANE PROTEIN YITE"/>
    <property type="match status" value="1"/>
</dbReference>
<dbReference type="Gene3D" id="3.30.70.120">
    <property type="match status" value="1"/>
</dbReference>
<evidence type="ECO:0000313" key="8">
    <source>
        <dbReference type="EMBL" id="HIZ15369.1"/>
    </source>
</evidence>
<feature type="transmembrane region" description="Helical" evidence="6">
    <location>
        <begin position="174"/>
        <end position="193"/>
    </location>
</feature>
<evidence type="ECO:0000256" key="2">
    <source>
        <dbReference type="ARBA" id="ARBA00022475"/>
    </source>
</evidence>
<dbReference type="GO" id="GO:0005886">
    <property type="term" value="C:plasma membrane"/>
    <property type="evidence" value="ECO:0007669"/>
    <property type="project" value="UniProtKB-SubCell"/>
</dbReference>
<organism evidence="8 9">
    <name type="scientific">Candidatus Tidjanibacter faecipullorum</name>
    <dbReference type="NCBI Taxonomy" id="2838766"/>
    <lineage>
        <taxon>Bacteria</taxon>
        <taxon>Pseudomonadati</taxon>
        <taxon>Bacteroidota</taxon>
        <taxon>Bacteroidia</taxon>
        <taxon>Bacteroidales</taxon>
        <taxon>Rikenellaceae</taxon>
        <taxon>Tidjanibacter</taxon>
    </lineage>
</organism>
<feature type="transmembrane region" description="Helical" evidence="6">
    <location>
        <begin position="16"/>
        <end position="37"/>
    </location>
</feature>
<dbReference type="Proteomes" id="UP000824014">
    <property type="component" value="Unassembled WGS sequence"/>
</dbReference>
<dbReference type="InterPro" id="IPR019264">
    <property type="entry name" value="DUF2179"/>
</dbReference>
<comment type="caution">
    <text evidence="8">The sequence shown here is derived from an EMBL/GenBank/DDBJ whole genome shotgun (WGS) entry which is preliminary data.</text>
</comment>
<reference evidence="8" key="2">
    <citation type="submission" date="2021-04" db="EMBL/GenBank/DDBJ databases">
        <authorList>
            <person name="Gilroy R."/>
        </authorList>
    </citation>
    <scope>NUCLEOTIDE SEQUENCE</scope>
    <source>
        <strain evidence="8">ChiHjej11B10-19426</strain>
    </source>
</reference>
<evidence type="ECO:0000256" key="4">
    <source>
        <dbReference type="ARBA" id="ARBA00022989"/>
    </source>
</evidence>
<feature type="transmembrane region" description="Helical" evidence="6">
    <location>
        <begin position="91"/>
        <end position="112"/>
    </location>
</feature>
<evidence type="ECO:0000256" key="1">
    <source>
        <dbReference type="ARBA" id="ARBA00004651"/>
    </source>
</evidence>
<evidence type="ECO:0000256" key="6">
    <source>
        <dbReference type="SAM" id="Phobius"/>
    </source>
</evidence>
<feature type="transmembrane region" description="Helical" evidence="6">
    <location>
        <begin position="132"/>
        <end position="154"/>
    </location>
</feature>
<proteinExistence type="predicted"/>
<dbReference type="InterPro" id="IPR003740">
    <property type="entry name" value="YitT"/>
</dbReference>
<evidence type="ECO:0000259" key="7">
    <source>
        <dbReference type="Pfam" id="PF10035"/>
    </source>
</evidence>
<dbReference type="InterPro" id="IPR015867">
    <property type="entry name" value="N-reg_PII/ATP_PRibTrfase_C"/>
</dbReference>
<dbReference type="PANTHER" id="PTHR33545">
    <property type="entry name" value="UPF0750 MEMBRANE PROTEIN YITT-RELATED"/>
    <property type="match status" value="1"/>
</dbReference>
<keyword evidence="3 6" id="KW-0812">Transmembrane</keyword>
<dbReference type="CDD" id="cd16380">
    <property type="entry name" value="YitT_C"/>
    <property type="match status" value="1"/>
</dbReference>
<dbReference type="EMBL" id="DXCC01000017">
    <property type="protein sequence ID" value="HIZ15369.1"/>
    <property type="molecule type" value="Genomic_DNA"/>
</dbReference>
<protein>
    <submittedName>
        <fullName evidence="8">YitT family protein</fullName>
    </submittedName>
</protein>
<name>A0A9D2DED2_9BACT</name>
<dbReference type="Pfam" id="PF02588">
    <property type="entry name" value="YitT_membrane"/>
    <property type="match status" value="1"/>
</dbReference>
<gene>
    <name evidence="8" type="ORF">H9816_05620</name>
</gene>
<dbReference type="Pfam" id="PF10035">
    <property type="entry name" value="DUF2179"/>
    <property type="match status" value="1"/>
</dbReference>
<sequence>MNFSALMRELRSKQFWFSWLGVLLGAFIVAAGFVLFTNPYNIVPGGVYGLGCAFHKLVPSIATGTFGLMMDIPLMITGFLIFGAKFGAKTVFAALITPVIMNGMTALVGDSIAVSEGVGFIAQYLNFSNNLLIPSIFGGIVIGVGVGLIVKFGATSGGTDIISMIVSKFLHMKFGTAVLIVESTVVIVSMIILREWTMPLYALVAIFAQSKAIDFVLGGTEEDKLLFIISEKKEELKHYIIHDLERGGTYIKSKGMYTGNDKEMIFVVVDKRQITAVQDNIKIIDPDAFVVVVNAQDTYGDGFKTFPK</sequence>
<feature type="domain" description="DUF2179" evidence="7">
    <location>
        <begin position="246"/>
        <end position="300"/>
    </location>
</feature>
<keyword evidence="5 6" id="KW-0472">Membrane</keyword>
<keyword evidence="2" id="KW-1003">Cell membrane</keyword>